<reference evidence="11" key="2">
    <citation type="submission" date="2021-04" db="EMBL/GenBank/DDBJ databases">
        <title>Genome-wide patterns of bracovirus chromosomal integration into multiple host tissues during parasitism.</title>
        <authorList>
            <person name="Chebbi M.A.C."/>
        </authorList>
    </citation>
    <scope>NUCLEOTIDE SEQUENCE</scope>
    <source>
        <tissue evidence="11">Whole body</tissue>
    </source>
</reference>
<evidence type="ECO:0000256" key="10">
    <source>
        <dbReference type="SAM" id="Phobius"/>
    </source>
</evidence>
<keyword evidence="3" id="KW-0716">Sensory transduction</keyword>
<evidence type="ECO:0000256" key="8">
    <source>
        <dbReference type="ARBA" id="ARBA00023170"/>
    </source>
</evidence>
<evidence type="ECO:0000313" key="12">
    <source>
        <dbReference type="Proteomes" id="UP000729913"/>
    </source>
</evidence>
<dbReference type="GO" id="GO:0005549">
    <property type="term" value="F:odorant binding"/>
    <property type="evidence" value="ECO:0007669"/>
    <property type="project" value="InterPro"/>
</dbReference>
<evidence type="ECO:0000256" key="2">
    <source>
        <dbReference type="ARBA" id="ARBA00022475"/>
    </source>
</evidence>
<feature type="non-terminal residue" evidence="11">
    <location>
        <position position="397"/>
    </location>
</feature>
<feature type="transmembrane region" description="Helical" evidence="10">
    <location>
        <begin position="22"/>
        <end position="43"/>
    </location>
</feature>
<keyword evidence="4 10" id="KW-0812">Transmembrane</keyword>
<gene>
    <name evidence="11" type="ORF">G9C98_004357</name>
</gene>
<evidence type="ECO:0000313" key="11">
    <source>
        <dbReference type="EMBL" id="KAG8037035.1"/>
    </source>
</evidence>
<dbReference type="Pfam" id="PF02949">
    <property type="entry name" value="7tm_6"/>
    <property type="match status" value="1"/>
</dbReference>
<dbReference type="GO" id="GO:0005886">
    <property type="term" value="C:plasma membrane"/>
    <property type="evidence" value="ECO:0007669"/>
    <property type="project" value="UniProtKB-SubCell"/>
</dbReference>
<comment type="subcellular location">
    <subcellularLocation>
        <location evidence="1">Cell membrane</location>
        <topology evidence="1">Multi-pass membrane protein</topology>
    </subcellularLocation>
</comment>
<keyword evidence="6 10" id="KW-1133">Transmembrane helix</keyword>
<keyword evidence="8" id="KW-0675">Receptor</keyword>
<keyword evidence="2" id="KW-1003">Cell membrane</keyword>
<evidence type="ECO:0000256" key="5">
    <source>
        <dbReference type="ARBA" id="ARBA00022725"/>
    </source>
</evidence>
<evidence type="ECO:0000256" key="7">
    <source>
        <dbReference type="ARBA" id="ARBA00023136"/>
    </source>
</evidence>
<dbReference type="PANTHER" id="PTHR21137:SF35">
    <property type="entry name" value="ODORANT RECEPTOR 19A-RELATED"/>
    <property type="match status" value="1"/>
</dbReference>
<dbReference type="AlphaFoldDB" id="A0A8J5UUD3"/>
<dbReference type="PANTHER" id="PTHR21137">
    <property type="entry name" value="ODORANT RECEPTOR"/>
    <property type="match status" value="1"/>
</dbReference>
<comment type="caution">
    <text evidence="11">The sequence shown here is derived from an EMBL/GenBank/DDBJ whole genome shotgun (WGS) entry which is preliminary data.</text>
</comment>
<reference evidence="11" key="1">
    <citation type="submission" date="2020-03" db="EMBL/GenBank/DDBJ databases">
        <authorList>
            <person name="Chebbi M.A."/>
            <person name="Drezen J.M."/>
        </authorList>
    </citation>
    <scope>NUCLEOTIDE SEQUENCE</scope>
    <source>
        <tissue evidence="11">Whole body</tissue>
    </source>
</reference>
<dbReference type="InterPro" id="IPR004117">
    <property type="entry name" value="7tm6_olfct_rcpt"/>
</dbReference>
<evidence type="ECO:0000256" key="9">
    <source>
        <dbReference type="ARBA" id="ARBA00023224"/>
    </source>
</evidence>
<evidence type="ECO:0000256" key="6">
    <source>
        <dbReference type="ARBA" id="ARBA00022989"/>
    </source>
</evidence>
<evidence type="ECO:0000256" key="1">
    <source>
        <dbReference type="ARBA" id="ARBA00004651"/>
    </source>
</evidence>
<dbReference type="GO" id="GO:0007165">
    <property type="term" value="P:signal transduction"/>
    <property type="evidence" value="ECO:0007669"/>
    <property type="project" value="UniProtKB-KW"/>
</dbReference>
<feature type="transmembrane region" description="Helical" evidence="10">
    <location>
        <begin position="175"/>
        <end position="197"/>
    </location>
</feature>
<keyword evidence="12" id="KW-1185">Reference proteome</keyword>
<keyword evidence="9" id="KW-0807">Transducer</keyword>
<evidence type="ECO:0000256" key="3">
    <source>
        <dbReference type="ARBA" id="ARBA00022606"/>
    </source>
</evidence>
<organism evidence="11 12">
    <name type="scientific">Cotesia typhae</name>
    <dbReference type="NCBI Taxonomy" id="2053667"/>
    <lineage>
        <taxon>Eukaryota</taxon>
        <taxon>Metazoa</taxon>
        <taxon>Ecdysozoa</taxon>
        <taxon>Arthropoda</taxon>
        <taxon>Hexapoda</taxon>
        <taxon>Insecta</taxon>
        <taxon>Pterygota</taxon>
        <taxon>Neoptera</taxon>
        <taxon>Endopterygota</taxon>
        <taxon>Hymenoptera</taxon>
        <taxon>Apocrita</taxon>
        <taxon>Ichneumonoidea</taxon>
        <taxon>Braconidae</taxon>
        <taxon>Microgastrinae</taxon>
        <taxon>Cotesia</taxon>
    </lineage>
</organism>
<dbReference type="GO" id="GO:0004984">
    <property type="term" value="F:olfactory receptor activity"/>
    <property type="evidence" value="ECO:0007669"/>
    <property type="project" value="InterPro"/>
</dbReference>
<name>A0A8J5UUD3_9HYME</name>
<protein>
    <recommendedName>
        <fullName evidence="13">Odorant receptor</fullName>
    </recommendedName>
</protein>
<dbReference type="OrthoDB" id="6614360at2759"/>
<dbReference type="Proteomes" id="UP000729913">
    <property type="component" value="Unassembled WGS sequence"/>
</dbReference>
<proteinExistence type="predicted"/>
<keyword evidence="7 10" id="KW-0472">Membrane</keyword>
<evidence type="ECO:0000256" key="4">
    <source>
        <dbReference type="ARBA" id="ARBA00022692"/>
    </source>
</evidence>
<accession>A0A8J5UUD3</accession>
<evidence type="ECO:0008006" key="13">
    <source>
        <dbReference type="Google" id="ProtNLM"/>
    </source>
</evidence>
<keyword evidence="5" id="KW-0552">Olfaction</keyword>
<dbReference type="EMBL" id="JAAOIC020000048">
    <property type="protein sequence ID" value="KAG8037035.1"/>
    <property type="molecule type" value="Genomic_DNA"/>
</dbReference>
<sequence length="397" mass="45206">MDFFNQPCYKLARNFARLIGRWPYQSSLQCFLIGVVIIAAYILQVGPKILADIVHSDDQELVLETLAPTITNIMAFAKYINTWVNAKMLKKLFETIRDDWALVSNSEEKEILKSYAEFGKFLATGYAGFVYVTTITFVTEPVLPILINSVFKTNLSAPHKFADPMEWIIIDKEKYYWILLSNSSVCIMVILSCLISYDVIFITFVHHACGLFALTGHKIQNLTSDKNLKRLPRRTTVLNRSHDFHYKHLISCIKIHKLALNYVDLIETTFSGCFGIVVGLNLPLMSITGVQIITQGGSLQQKIKYVMFTGAQMLHLFFECFLSQRLTDMSFQIQKHIANGKWYNISPKSQKLLILMTMRSQVPCILTAGKIMGLSIESFGMMLKTSGSYFTMLLSFQ</sequence>